<name>A0A059NTD5_TRICY</name>
<dbReference type="PROSITE" id="PS00237">
    <property type="entry name" value="G_PROTEIN_RECEP_F1_1"/>
    <property type="match status" value="1"/>
</dbReference>
<evidence type="ECO:0000256" key="9">
    <source>
        <dbReference type="SAM" id="Phobius"/>
    </source>
</evidence>
<evidence type="ECO:0000256" key="7">
    <source>
        <dbReference type="ARBA" id="ARBA00023224"/>
    </source>
</evidence>
<feature type="transmembrane region" description="Helical" evidence="9">
    <location>
        <begin position="273"/>
        <end position="298"/>
    </location>
</feature>
<dbReference type="InterPro" id="IPR050125">
    <property type="entry name" value="GPCR_opsins"/>
</dbReference>
<evidence type="ECO:0000256" key="1">
    <source>
        <dbReference type="ARBA" id="ARBA00004141"/>
    </source>
</evidence>
<dbReference type="InterPro" id="IPR000276">
    <property type="entry name" value="GPCR_Rhodpsn"/>
</dbReference>
<proteinExistence type="inferred from homology"/>
<dbReference type="GO" id="GO:0004930">
    <property type="term" value="F:G protein-coupled receptor activity"/>
    <property type="evidence" value="ECO:0007669"/>
    <property type="project" value="UniProtKB-KW"/>
</dbReference>
<dbReference type="PRINTS" id="PR00237">
    <property type="entry name" value="GPCRRHODOPSN"/>
</dbReference>
<dbReference type="Gene3D" id="1.20.1070.10">
    <property type="entry name" value="Rhodopsin 7-helix transmembrane proteins"/>
    <property type="match status" value="1"/>
</dbReference>
<evidence type="ECO:0000256" key="6">
    <source>
        <dbReference type="ARBA" id="ARBA00023170"/>
    </source>
</evidence>
<evidence type="ECO:0000256" key="5">
    <source>
        <dbReference type="ARBA" id="ARBA00023136"/>
    </source>
</evidence>
<evidence type="ECO:0000313" key="11">
    <source>
        <dbReference type="EMBL" id="AGB67490.1"/>
    </source>
</evidence>
<accession>A0A059NTD5</accession>
<protein>
    <submittedName>
        <fullName evidence="11">C-like opsin</fullName>
    </submittedName>
</protein>
<evidence type="ECO:0000259" key="10">
    <source>
        <dbReference type="PROSITE" id="PS50262"/>
    </source>
</evidence>
<feature type="transmembrane region" description="Helical" evidence="9">
    <location>
        <begin position="138"/>
        <end position="157"/>
    </location>
</feature>
<keyword evidence="4 8" id="KW-0297">G-protein coupled receptor</keyword>
<dbReference type="SUPFAM" id="SSF81321">
    <property type="entry name" value="Family A G protein-coupled receptor-like"/>
    <property type="match status" value="1"/>
</dbReference>
<keyword evidence="7 8" id="KW-0807">Transducer</keyword>
<reference evidence="11" key="1">
    <citation type="journal article" date="2015" name="Sci. Rep.">
        <title>Cubozoan genome illuminates functional diversification of opsins and photoreceptor evolution.</title>
        <authorList>
            <person name="Liegertova M."/>
            <person name="Pergner J."/>
            <person name="Kozmikova I."/>
            <person name="Fabian P."/>
            <person name="Pombinho A.R."/>
            <person name="Strnad H."/>
            <person name="Paces J."/>
            <person name="Vlcek C."/>
            <person name="Bartunek P."/>
            <person name="Kozmik Z."/>
        </authorList>
    </citation>
    <scope>NUCLEOTIDE SEQUENCE</scope>
</reference>
<dbReference type="InterPro" id="IPR017452">
    <property type="entry name" value="GPCR_Rhodpsn_7TM"/>
</dbReference>
<evidence type="ECO:0000256" key="8">
    <source>
        <dbReference type="RuleBase" id="RU000688"/>
    </source>
</evidence>
<keyword evidence="2 8" id="KW-0812">Transmembrane</keyword>
<dbReference type="EMBL" id="JQ968418">
    <property type="protein sequence ID" value="AGB67490.1"/>
    <property type="molecule type" value="Genomic_DNA"/>
</dbReference>
<evidence type="ECO:0000256" key="3">
    <source>
        <dbReference type="ARBA" id="ARBA00022989"/>
    </source>
</evidence>
<dbReference type="CDD" id="cd14969">
    <property type="entry name" value="7tmA_Opsins_type2_animals"/>
    <property type="match status" value="1"/>
</dbReference>
<dbReference type="PROSITE" id="PS50262">
    <property type="entry name" value="G_PROTEIN_RECEP_F1_2"/>
    <property type="match status" value="1"/>
</dbReference>
<keyword evidence="6 8" id="KW-0675">Receptor</keyword>
<feature type="transmembrane region" description="Helical" evidence="9">
    <location>
        <begin position="181"/>
        <end position="208"/>
    </location>
</feature>
<sequence>MSRVFFSDIIMAENAREDGIYNLIGLVLTLIFILGIFLNGVVIVIFHFLHEETKRCADLLILSVSYCNLLHVSTYPLNIVSSFQHHWGYGTALCQMDGFWIHSLSIVSVAHLTALSFERYLTVTGRMTDRGRKLKLSLVLVCWLYGFFWGAMPLFGWSDYRLEGLLITCSITFSSSDPGDISFAIVAFLVDFLLPLALIIGFYIAILFTVRRCNRSTEVENASPSMTVINGALVSDLEHKAISMVFTMVAAFILGWMPYAIVCFLTMTSENALPPIFATLSAVVAKSSVWFFPIIYGFKHRTVKTGLGYLVNALRSTNQVSVINSSMRASQAM</sequence>
<keyword evidence="3 9" id="KW-1133">Transmembrane helix</keyword>
<comment type="similarity">
    <text evidence="8">Belongs to the G-protein coupled receptor 1 family.</text>
</comment>
<evidence type="ECO:0000256" key="4">
    <source>
        <dbReference type="ARBA" id="ARBA00023040"/>
    </source>
</evidence>
<dbReference type="Pfam" id="PF00001">
    <property type="entry name" value="7tm_1"/>
    <property type="match status" value="1"/>
</dbReference>
<comment type="subcellular location">
    <subcellularLocation>
        <location evidence="1">Membrane</location>
        <topology evidence="1">Multi-pass membrane protein</topology>
    </subcellularLocation>
</comment>
<feature type="domain" description="G-protein coupled receptors family 1 profile" evidence="10">
    <location>
        <begin position="38"/>
        <end position="296"/>
    </location>
</feature>
<dbReference type="GO" id="GO:0016020">
    <property type="term" value="C:membrane"/>
    <property type="evidence" value="ECO:0007669"/>
    <property type="project" value="UniProtKB-SubCell"/>
</dbReference>
<dbReference type="AlphaFoldDB" id="A0A059NTD5"/>
<feature type="transmembrane region" description="Helical" evidence="9">
    <location>
        <begin position="245"/>
        <end position="267"/>
    </location>
</feature>
<feature type="transmembrane region" description="Helical" evidence="9">
    <location>
        <begin position="20"/>
        <end position="47"/>
    </location>
</feature>
<feature type="transmembrane region" description="Helical" evidence="9">
    <location>
        <begin position="59"/>
        <end position="79"/>
    </location>
</feature>
<evidence type="ECO:0000256" key="2">
    <source>
        <dbReference type="ARBA" id="ARBA00022692"/>
    </source>
</evidence>
<organism evidence="11">
    <name type="scientific">Tripedalia cystophora</name>
    <name type="common">Mangrove box jellyfish</name>
    <dbReference type="NCBI Taxonomy" id="6141"/>
    <lineage>
        <taxon>Eukaryota</taxon>
        <taxon>Metazoa</taxon>
        <taxon>Cnidaria</taxon>
        <taxon>Cubozoa</taxon>
        <taxon>Carybdeida</taxon>
        <taxon>Tripedaliidae</taxon>
        <taxon>Tripedalia</taxon>
    </lineage>
</organism>
<feature type="transmembrane region" description="Helical" evidence="9">
    <location>
        <begin position="99"/>
        <end position="117"/>
    </location>
</feature>
<gene>
    <name evidence="11" type="primary">op15</name>
</gene>
<keyword evidence="5 9" id="KW-0472">Membrane</keyword>
<dbReference type="PANTHER" id="PTHR24240">
    <property type="entry name" value="OPSIN"/>
    <property type="match status" value="1"/>
</dbReference>